<evidence type="ECO:0000313" key="2">
    <source>
        <dbReference type="EMBL" id="QNM11795.1"/>
    </source>
</evidence>
<organism evidence="2 3">
    <name type="scientific">[Eubacterium] hominis</name>
    <dbReference type="NCBI Taxonomy" id="2764325"/>
    <lineage>
        <taxon>Bacteria</taxon>
        <taxon>Bacillati</taxon>
        <taxon>Bacillota</taxon>
        <taxon>Erysipelotrichia</taxon>
        <taxon>Erysipelotrichales</taxon>
        <taxon>Erysipelotrichaceae</taxon>
        <taxon>Amedibacillus</taxon>
    </lineage>
</organism>
<dbReference type="Proteomes" id="UP000515856">
    <property type="component" value="Chromosome"/>
</dbReference>
<dbReference type="AlphaFoldDB" id="A0A7G9GLW3"/>
<feature type="coiled-coil region" evidence="1">
    <location>
        <begin position="34"/>
        <end position="61"/>
    </location>
</feature>
<name>A0A7G9GLW3_9FIRM</name>
<evidence type="ECO:0000313" key="3">
    <source>
        <dbReference type="Proteomes" id="UP000515856"/>
    </source>
</evidence>
<dbReference type="EMBL" id="CP060636">
    <property type="protein sequence ID" value="QNM11795.1"/>
    <property type="molecule type" value="Genomic_DNA"/>
</dbReference>
<keyword evidence="3" id="KW-1185">Reference proteome</keyword>
<proteinExistence type="predicted"/>
<dbReference type="RefSeq" id="WP_117452030.1">
    <property type="nucleotide sequence ID" value="NZ_CP060636.1"/>
</dbReference>
<dbReference type="KEGG" id="ehn:H9Q80_16345"/>
<evidence type="ECO:0000256" key="1">
    <source>
        <dbReference type="SAM" id="Coils"/>
    </source>
</evidence>
<protein>
    <submittedName>
        <fullName evidence="2">Uncharacterized protein</fullName>
    </submittedName>
</protein>
<gene>
    <name evidence="2" type="ORF">H9Q80_16345</name>
</gene>
<accession>A0A7G9GLW3</accession>
<sequence length="142" mass="17059">MKMKLYQVINKYNELYNVSNVRNNKVLYNISKNKKILMDEIETYNKQADEISDKYVEKDENGNNKTVIKVDEFNGNKERILKFKFKEDGKTTYEKEYLDEMNELRDVEVDLPIRTIKFDDLEKDEGKLTPMEMDAIFFMIEE</sequence>
<keyword evidence="1" id="KW-0175">Coiled coil</keyword>
<reference evidence="2 3" key="1">
    <citation type="submission" date="2020-08" db="EMBL/GenBank/DDBJ databases">
        <authorList>
            <person name="Liu C."/>
            <person name="Sun Q."/>
        </authorList>
    </citation>
    <scope>NUCLEOTIDE SEQUENCE [LARGE SCALE GENOMIC DNA]</scope>
    <source>
        <strain evidence="2 3">NSJ-61</strain>
    </source>
</reference>